<evidence type="ECO:0000256" key="2">
    <source>
        <dbReference type="ARBA" id="ARBA00023157"/>
    </source>
</evidence>
<dbReference type="AlphaFoldDB" id="E4WU61"/>
<proteinExistence type="predicted"/>
<evidence type="ECO:0000313" key="7">
    <source>
        <dbReference type="Proteomes" id="UP000001307"/>
    </source>
</evidence>
<dbReference type="EMBL" id="FN653016">
    <property type="protein sequence ID" value="CBY07320.1"/>
    <property type="molecule type" value="Genomic_DNA"/>
</dbReference>
<dbReference type="EMBL" id="FN654328">
    <property type="protein sequence ID" value="CBY32030.1"/>
    <property type="molecule type" value="Genomic_DNA"/>
</dbReference>
<dbReference type="SMART" id="SM00042">
    <property type="entry name" value="CUB"/>
    <property type="match status" value="1"/>
</dbReference>
<keyword evidence="1" id="KW-0677">Repeat</keyword>
<dbReference type="CDD" id="cd00041">
    <property type="entry name" value="CUB"/>
    <property type="match status" value="1"/>
</dbReference>
<accession>E4WU61</accession>
<dbReference type="PANTHER" id="PTHR24251:SF41">
    <property type="entry name" value="DELETED IN MALIGNANT BRAIN TUMORS 1 PROTEIN-LIKE"/>
    <property type="match status" value="1"/>
</dbReference>
<protein>
    <recommendedName>
        <fullName evidence="4">CUB domain-containing protein</fullName>
    </recommendedName>
</protein>
<dbReference type="InterPro" id="IPR035914">
    <property type="entry name" value="Sperma_CUB_dom_sf"/>
</dbReference>
<dbReference type="Proteomes" id="UP000001307">
    <property type="component" value="Unassembled WGS sequence"/>
</dbReference>
<feature type="domain" description="CUB" evidence="4">
    <location>
        <begin position="13"/>
        <end position="153"/>
    </location>
</feature>
<evidence type="ECO:0000256" key="3">
    <source>
        <dbReference type="PROSITE-ProRule" id="PRU00059"/>
    </source>
</evidence>
<gene>
    <name evidence="5" type="ORF">GSOID_T00006411001</name>
    <name evidence="6" type="ORF">GSOID_T00029259001</name>
</gene>
<dbReference type="OrthoDB" id="9971251at2759"/>
<dbReference type="Gene3D" id="2.60.120.290">
    <property type="entry name" value="Spermadhesin, CUB domain"/>
    <property type="match status" value="1"/>
</dbReference>
<evidence type="ECO:0000259" key="4">
    <source>
        <dbReference type="PROSITE" id="PS01180"/>
    </source>
</evidence>
<reference evidence="5" key="1">
    <citation type="journal article" date="2010" name="Science">
        <title>Plasticity of animal genome architecture unmasked by rapid evolution of a pelagic tunicate.</title>
        <authorList>
            <person name="Denoeud F."/>
            <person name="Henriet S."/>
            <person name="Mungpakdee S."/>
            <person name="Aury J.M."/>
            <person name="Da Silva C."/>
            <person name="Brinkmann H."/>
            <person name="Mikhaleva J."/>
            <person name="Olsen L.C."/>
            <person name="Jubin C."/>
            <person name="Canestro C."/>
            <person name="Bouquet J.M."/>
            <person name="Danks G."/>
            <person name="Poulain J."/>
            <person name="Campsteijn C."/>
            <person name="Adamski M."/>
            <person name="Cross I."/>
            <person name="Yadetie F."/>
            <person name="Muffato M."/>
            <person name="Louis A."/>
            <person name="Butcher S."/>
            <person name="Tsagkogeorga G."/>
            <person name="Konrad A."/>
            <person name="Singh S."/>
            <person name="Jensen M.F."/>
            <person name="Cong E.H."/>
            <person name="Eikeseth-Otteraa H."/>
            <person name="Noel B."/>
            <person name="Anthouard V."/>
            <person name="Porcel B.M."/>
            <person name="Kachouri-Lafond R."/>
            <person name="Nishino A."/>
            <person name="Ugolini M."/>
            <person name="Chourrout P."/>
            <person name="Nishida H."/>
            <person name="Aasland R."/>
            <person name="Huzurbazar S."/>
            <person name="Westhof E."/>
            <person name="Delsuc F."/>
            <person name="Lehrach H."/>
            <person name="Reinhardt R."/>
            <person name="Weissenbach J."/>
            <person name="Roy S.W."/>
            <person name="Artiguenave F."/>
            <person name="Postlethwait J.H."/>
            <person name="Manak J.R."/>
            <person name="Thompson E.M."/>
            <person name="Jaillon O."/>
            <person name="Du Pasquier L."/>
            <person name="Boudinot P."/>
            <person name="Liberles D.A."/>
            <person name="Volff J.N."/>
            <person name="Philippe H."/>
            <person name="Lenhard B."/>
            <person name="Roest Crollius H."/>
            <person name="Wincker P."/>
            <person name="Chourrout D."/>
        </authorList>
    </citation>
    <scope>NUCLEOTIDE SEQUENCE [LARGE SCALE GENOMIC DNA]</scope>
</reference>
<dbReference type="PROSITE" id="PS01180">
    <property type="entry name" value="CUB"/>
    <property type="match status" value="1"/>
</dbReference>
<comment type="caution">
    <text evidence="3">Lacks conserved residue(s) required for the propagation of feature annotation.</text>
</comment>
<evidence type="ECO:0000313" key="6">
    <source>
        <dbReference type="EMBL" id="CBY32030.1"/>
    </source>
</evidence>
<keyword evidence="2" id="KW-1015">Disulfide bond</keyword>
<dbReference type="SUPFAM" id="SSF49854">
    <property type="entry name" value="Spermadhesin, CUB domain"/>
    <property type="match status" value="1"/>
</dbReference>
<sequence>MKTFNFLAPFALGRGLLTADSEEDSRIWTPDVTEIVEINLVEGVPQTYAIDTSNNGAYYPDKYIRINVNAPAGFKIRQSFNYFQTEGVGLTGACDNDAATIFDGPDGNKQDAVLCENMGVDYTFLSSENLMTLVFKTNEQINQQGFEALFEPLMLTESEIAWIRIEDGLNLLKSTVFLAHSHREQNIQKKKAQYLENKYVKLFKWFGDEAKDTCNEYAGLGPLGSGYIPFVESAETCTTITNFMSSITSFYDRYVCLDDFELMDTNPETAKKTKKRRNPINVMRDLSRMSDFFSFRKFHALGPDCFEKEHMPAKDRAAKRGRK</sequence>
<evidence type="ECO:0000256" key="1">
    <source>
        <dbReference type="ARBA" id="ARBA00022737"/>
    </source>
</evidence>
<name>E4WU61_OIKDI</name>
<dbReference type="Pfam" id="PF00431">
    <property type="entry name" value="CUB"/>
    <property type="match status" value="1"/>
</dbReference>
<dbReference type="InterPro" id="IPR000859">
    <property type="entry name" value="CUB_dom"/>
</dbReference>
<dbReference type="InParanoid" id="E4WU61"/>
<keyword evidence="7" id="KW-1185">Reference proteome</keyword>
<dbReference type="PANTHER" id="PTHR24251">
    <property type="entry name" value="OVOCHYMASE-RELATED"/>
    <property type="match status" value="1"/>
</dbReference>
<dbReference type="Proteomes" id="UP000011014">
    <property type="component" value="Unassembled WGS sequence"/>
</dbReference>
<organism evidence="5">
    <name type="scientific">Oikopleura dioica</name>
    <name type="common">Tunicate</name>
    <dbReference type="NCBI Taxonomy" id="34765"/>
    <lineage>
        <taxon>Eukaryota</taxon>
        <taxon>Metazoa</taxon>
        <taxon>Chordata</taxon>
        <taxon>Tunicata</taxon>
        <taxon>Appendicularia</taxon>
        <taxon>Copelata</taxon>
        <taxon>Oikopleuridae</taxon>
        <taxon>Oikopleura</taxon>
    </lineage>
</organism>
<evidence type="ECO:0000313" key="5">
    <source>
        <dbReference type="EMBL" id="CBY07320.1"/>
    </source>
</evidence>